<feature type="transmembrane region" description="Helical" evidence="1">
    <location>
        <begin position="73"/>
        <end position="93"/>
    </location>
</feature>
<evidence type="ECO:0000313" key="2">
    <source>
        <dbReference type="EMBL" id="TWJ02584.1"/>
    </source>
</evidence>
<keyword evidence="3" id="KW-1185">Reference proteome</keyword>
<feature type="transmembrane region" description="Helical" evidence="1">
    <location>
        <begin position="114"/>
        <end position="135"/>
    </location>
</feature>
<protein>
    <submittedName>
        <fullName evidence="2">Uncharacterized protein</fullName>
    </submittedName>
</protein>
<comment type="caution">
    <text evidence="2">The sequence shown here is derived from an EMBL/GenBank/DDBJ whole genome shotgun (WGS) entry which is preliminary data.</text>
</comment>
<dbReference type="AlphaFoldDB" id="A0A562U9R9"/>
<keyword evidence="1" id="KW-0472">Membrane</keyword>
<name>A0A562U9R9_9SPHI</name>
<evidence type="ECO:0000313" key="3">
    <source>
        <dbReference type="Proteomes" id="UP000317010"/>
    </source>
</evidence>
<feature type="transmembrane region" description="Helical" evidence="1">
    <location>
        <begin position="46"/>
        <end position="67"/>
    </location>
</feature>
<accession>A0A562U9R9</accession>
<gene>
    <name evidence="2" type="ORF">JN11_01557</name>
</gene>
<reference evidence="2 3" key="1">
    <citation type="submission" date="2019-07" db="EMBL/GenBank/DDBJ databases">
        <title>Genomic Encyclopedia of Archaeal and Bacterial Type Strains, Phase II (KMG-II): from individual species to whole genera.</title>
        <authorList>
            <person name="Goeker M."/>
        </authorList>
    </citation>
    <scope>NUCLEOTIDE SEQUENCE [LARGE SCALE GENOMIC DNA]</scope>
    <source>
        <strain evidence="2 3">ATCC BAA-1854</strain>
    </source>
</reference>
<proteinExistence type="predicted"/>
<dbReference type="EMBL" id="VLLI01000003">
    <property type="protein sequence ID" value="TWJ02584.1"/>
    <property type="molecule type" value="Genomic_DNA"/>
</dbReference>
<dbReference type="Proteomes" id="UP000317010">
    <property type="component" value="Unassembled WGS sequence"/>
</dbReference>
<evidence type="ECO:0000256" key="1">
    <source>
        <dbReference type="SAM" id="Phobius"/>
    </source>
</evidence>
<keyword evidence="1" id="KW-1133">Transmembrane helix</keyword>
<keyword evidence="1" id="KW-0812">Transmembrane</keyword>
<organism evidence="2 3">
    <name type="scientific">Mucilaginibacter frigoritolerans</name>
    <dbReference type="NCBI Taxonomy" id="652788"/>
    <lineage>
        <taxon>Bacteria</taxon>
        <taxon>Pseudomonadati</taxon>
        <taxon>Bacteroidota</taxon>
        <taxon>Sphingobacteriia</taxon>
        <taxon>Sphingobacteriales</taxon>
        <taxon>Sphingobacteriaceae</taxon>
        <taxon>Mucilaginibacter</taxon>
    </lineage>
</organism>
<sequence>MGWDMRLCQYRIASQNTMKIVDHLFYKFYLVSTNLGSSGSTSAANAYLNSSIFLSLNLGTTMALVDILAGKPILKHILITRFILFIPLIWMYYSSIYKNKYLKKNKAFENESKLRNNISTAITIIYCLLSLYLFYHFGELERALN</sequence>